<dbReference type="PANTHER" id="PTHR44936">
    <property type="entry name" value="SENSOR PROTEIN CREC"/>
    <property type="match status" value="1"/>
</dbReference>
<dbReference type="Pfam" id="PF00672">
    <property type="entry name" value="HAMP"/>
    <property type="match status" value="1"/>
</dbReference>
<keyword evidence="9" id="KW-0547">Nucleotide-binding</keyword>
<keyword evidence="11" id="KW-0378">Hydrolase</keyword>
<evidence type="ECO:0000256" key="19">
    <source>
        <dbReference type="ARBA" id="ARBA00040454"/>
    </source>
</evidence>
<dbReference type="SUPFAM" id="SSF47384">
    <property type="entry name" value="Homodimeric domain of signal transducing histidine kinase"/>
    <property type="match status" value="1"/>
</dbReference>
<dbReference type="EMBL" id="JADKGK010000015">
    <property type="protein sequence ID" value="MBL0003818.1"/>
    <property type="molecule type" value="Genomic_DNA"/>
</dbReference>
<accession>A0A935M4M2</accession>
<feature type="transmembrane region" description="Helical" evidence="22">
    <location>
        <begin position="163"/>
        <end position="182"/>
    </location>
</feature>
<evidence type="ECO:0000256" key="1">
    <source>
        <dbReference type="ARBA" id="ARBA00000085"/>
    </source>
</evidence>
<keyword evidence="10 26" id="KW-0418">Kinase</keyword>
<evidence type="ECO:0000313" key="25">
    <source>
        <dbReference type="EMBL" id="MBK6302356.1"/>
    </source>
</evidence>
<evidence type="ECO:0000256" key="10">
    <source>
        <dbReference type="ARBA" id="ARBA00022777"/>
    </source>
</evidence>
<evidence type="ECO:0000256" key="21">
    <source>
        <dbReference type="SAM" id="MobiDB-lite"/>
    </source>
</evidence>
<keyword evidence="14" id="KW-0904">Protein phosphatase</keyword>
<evidence type="ECO:0000256" key="12">
    <source>
        <dbReference type="ARBA" id="ARBA00022840"/>
    </source>
</evidence>
<keyword evidence="16" id="KW-0902">Two-component regulatory system</keyword>
<feature type="domain" description="Histidine kinase" evidence="23">
    <location>
        <begin position="247"/>
        <end position="469"/>
    </location>
</feature>
<keyword evidence="8 22" id="KW-0812">Transmembrane</keyword>
<dbReference type="AlphaFoldDB" id="A0A935M4M2"/>
<evidence type="ECO:0000256" key="5">
    <source>
        <dbReference type="ARBA" id="ARBA00012438"/>
    </source>
</evidence>
<dbReference type="InterPro" id="IPR036097">
    <property type="entry name" value="HisK_dim/P_sf"/>
</dbReference>
<reference evidence="28 29" key="1">
    <citation type="submission" date="2020-10" db="EMBL/GenBank/DDBJ databases">
        <title>Connecting structure to function with the recovery of over 1000 high-quality activated sludge metagenome-assembled genomes encoding full-length rRNA genes using long-read sequencing.</title>
        <authorList>
            <person name="Singleton C.M."/>
            <person name="Petriglieri F."/>
            <person name="Kristensen J.M."/>
            <person name="Kirkegaard R.H."/>
            <person name="Michaelsen T.Y."/>
            <person name="Andersen M.H."/>
            <person name="Karst S.M."/>
            <person name="Dueholm M.S."/>
            <person name="Nielsen P.H."/>
            <person name="Albertsen M."/>
        </authorList>
    </citation>
    <scope>NUCLEOTIDE SEQUENCE [LARGE SCALE GENOMIC DNA]</scope>
    <source>
        <strain evidence="25">AalE_18-Q3-R2-46_BAT3C.188</strain>
        <strain evidence="26">Ega_18-Q3-R5-49_MAXAC.001</strain>
        <strain evidence="27">Ribe_18-Q3-R11-54_MAXAC.001</strain>
    </source>
</reference>
<comment type="caution">
    <text evidence="26">The sequence shown here is derived from an EMBL/GenBank/DDBJ whole genome shotgun (WGS) entry which is preliminary data.</text>
</comment>
<keyword evidence="18" id="KW-0464">Manganese</keyword>
<keyword evidence="15 22" id="KW-1133">Transmembrane helix</keyword>
<evidence type="ECO:0000256" key="13">
    <source>
        <dbReference type="ARBA" id="ARBA00022842"/>
    </source>
</evidence>
<sequence>MLRSRITWLAAALVAGVVISFVIPLCLLVRTMAEERAVSATNSDAQSVAMIVAGVDDPASLPAVLAPTLGARTATTTVALPSGQLIGGPTTTGPVTTGQPSSGPAQFPEDARLLAAVRADNRSMATTVDDRFHVLIPVGVADGVAIVHSVTDLGRVRRGVYGSWAILVAVGLLLVVVSVLVARRQSARISTPVVAMAGVAHRLRSGDFEARAAATGPVEVVELGHALNQLADRIEDLLRIEREGAADLSHRLRTPVTALRLDTDQVEDPTVRARLRSHVEDLHRAIDSVVADARRPSRDAMGGWCDARVVLADRAHHWGPLAEDQGRMTTVIGGSANGSASGAAGESVTGEHPGGEHAAYRPALVGLAARDLADLLDNLVDNAFAHTPEETPIRLELHVVDGLVVLRVEDGGDGSPDTVAFARGESGAGSTGLGLDIVRRLAADAGGSVGFERAGLGGLAVIVVLPLIERAD</sequence>
<evidence type="ECO:0000256" key="8">
    <source>
        <dbReference type="ARBA" id="ARBA00022692"/>
    </source>
</evidence>
<evidence type="ECO:0000313" key="26">
    <source>
        <dbReference type="EMBL" id="MBK7274330.1"/>
    </source>
</evidence>
<protein>
    <recommendedName>
        <fullName evidence="19">Signal transduction histidine-protein kinase/phosphatase MprB</fullName>
        <ecNumber evidence="5">2.7.13.3</ecNumber>
    </recommendedName>
    <alternativeName>
        <fullName evidence="20">Mycobacterial persistence regulator B</fullName>
    </alternativeName>
</protein>
<dbReference type="InterPro" id="IPR036890">
    <property type="entry name" value="HATPase_C_sf"/>
</dbReference>
<dbReference type="Proteomes" id="UP000886632">
    <property type="component" value="Unassembled WGS sequence"/>
</dbReference>
<dbReference type="Proteomes" id="UP000726105">
    <property type="component" value="Unassembled WGS sequence"/>
</dbReference>
<evidence type="ECO:0000256" key="7">
    <source>
        <dbReference type="ARBA" id="ARBA00022679"/>
    </source>
</evidence>
<evidence type="ECO:0000256" key="22">
    <source>
        <dbReference type="SAM" id="Phobius"/>
    </source>
</evidence>
<dbReference type="InterPro" id="IPR004358">
    <property type="entry name" value="Sig_transdc_His_kin-like_C"/>
</dbReference>
<dbReference type="GO" id="GO:0004721">
    <property type="term" value="F:phosphoprotein phosphatase activity"/>
    <property type="evidence" value="ECO:0007669"/>
    <property type="project" value="UniProtKB-KW"/>
</dbReference>
<evidence type="ECO:0000256" key="17">
    <source>
        <dbReference type="ARBA" id="ARBA00023016"/>
    </source>
</evidence>
<proteinExistence type="predicted"/>
<dbReference type="EMBL" id="JADJIB010000005">
    <property type="protein sequence ID" value="MBK7274330.1"/>
    <property type="molecule type" value="Genomic_DNA"/>
</dbReference>
<dbReference type="InterPro" id="IPR005467">
    <property type="entry name" value="His_kinase_dom"/>
</dbReference>
<keyword evidence="17" id="KW-0346">Stress response</keyword>
<keyword evidence="7" id="KW-0808">Transferase</keyword>
<dbReference type="Proteomes" id="UP000718281">
    <property type="component" value="Unassembled WGS sequence"/>
</dbReference>
<feature type="domain" description="HAMP" evidence="24">
    <location>
        <begin position="187"/>
        <end position="239"/>
    </location>
</feature>
<evidence type="ECO:0000256" key="20">
    <source>
        <dbReference type="ARBA" id="ARBA00041776"/>
    </source>
</evidence>
<dbReference type="Pfam" id="PF02518">
    <property type="entry name" value="HATPase_c"/>
    <property type="match status" value="1"/>
</dbReference>
<dbReference type="EC" id="2.7.13.3" evidence="5"/>
<keyword evidence="22" id="KW-0472">Membrane</keyword>
<dbReference type="InterPro" id="IPR050980">
    <property type="entry name" value="2C_sensor_his_kinase"/>
</dbReference>
<dbReference type="GO" id="GO:0005524">
    <property type="term" value="F:ATP binding"/>
    <property type="evidence" value="ECO:0007669"/>
    <property type="project" value="UniProtKB-KW"/>
</dbReference>
<feature type="compositionally biased region" description="Low complexity" evidence="21">
    <location>
        <begin position="337"/>
        <end position="347"/>
    </location>
</feature>
<evidence type="ECO:0000256" key="14">
    <source>
        <dbReference type="ARBA" id="ARBA00022912"/>
    </source>
</evidence>
<dbReference type="Gene3D" id="1.10.287.130">
    <property type="match status" value="1"/>
</dbReference>
<evidence type="ECO:0000256" key="9">
    <source>
        <dbReference type="ARBA" id="ARBA00022741"/>
    </source>
</evidence>
<evidence type="ECO:0000256" key="2">
    <source>
        <dbReference type="ARBA" id="ARBA00001936"/>
    </source>
</evidence>
<evidence type="ECO:0000256" key="15">
    <source>
        <dbReference type="ARBA" id="ARBA00022989"/>
    </source>
</evidence>
<dbReference type="CDD" id="cd06225">
    <property type="entry name" value="HAMP"/>
    <property type="match status" value="1"/>
</dbReference>
<evidence type="ECO:0000256" key="4">
    <source>
        <dbReference type="ARBA" id="ARBA00004236"/>
    </source>
</evidence>
<evidence type="ECO:0000256" key="18">
    <source>
        <dbReference type="ARBA" id="ARBA00023211"/>
    </source>
</evidence>
<organism evidence="26 29">
    <name type="scientific">Candidatus Phosphoribacter hodrii</name>
    <dbReference type="NCBI Taxonomy" id="2953743"/>
    <lineage>
        <taxon>Bacteria</taxon>
        <taxon>Bacillati</taxon>
        <taxon>Actinomycetota</taxon>
        <taxon>Actinomycetes</taxon>
        <taxon>Micrococcales</taxon>
        <taxon>Dermatophilaceae</taxon>
        <taxon>Candidatus Phosphoribacter</taxon>
    </lineage>
</organism>
<evidence type="ECO:0000256" key="11">
    <source>
        <dbReference type="ARBA" id="ARBA00022801"/>
    </source>
</evidence>
<dbReference type="InterPro" id="IPR003660">
    <property type="entry name" value="HAMP_dom"/>
</dbReference>
<dbReference type="InterPro" id="IPR003594">
    <property type="entry name" value="HATPase_dom"/>
</dbReference>
<keyword evidence="12" id="KW-0067">ATP-binding</keyword>
<evidence type="ECO:0000259" key="23">
    <source>
        <dbReference type="PROSITE" id="PS50109"/>
    </source>
</evidence>
<comment type="subcellular location">
    <subcellularLocation>
        <location evidence="4">Cell membrane</location>
    </subcellularLocation>
</comment>
<dbReference type="EMBL" id="JADIXZ010000010">
    <property type="protein sequence ID" value="MBK6302356.1"/>
    <property type="molecule type" value="Genomic_DNA"/>
</dbReference>
<comment type="cofactor">
    <cofactor evidence="2">
        <name>Mn(2+)</name>
        <dbReference type="ChEBI" id="CHEBI:29035"/>
    </cofactor>
</comment>
<dbReference type="PROSITE" id="PS50885">
    <property type="entry name" value="HAMP"/>
    <property type="match status" value="1"/>
</dbReference>
<dbReference type="GO" id="GO:0000155">
    <property type="term" value="F:phosphorelay sensor kinase activity"/>
    <property type="evidence" value="ECO:0007669"/>
    <property type="project" value="InterPro"/>
</dbReference>
<evidence type="ECO:0000256" key="6">
    <source>
        <dbReference type="ARBA" id="ARBA00022553"/>
    </source>
</evidence>
<feature type="region of interest" description="Disordered" evidence="21">
    <location>
        <begin position="337"/>
        <end position="356"/>
    </location>
</feature>
<name>A0A935M4M2_9MICO</name>
<evidence type="ECO:0000256" key="16">
    <source>
        <dbReference type="ARBA" id="ARBA00023012"/>
    </source>
</evidence>
<keyword evidence="13" id="KW-0460">Magnesium</keyword>
<dbReference type="SMART" id="SM00387">
    <property type="entry name" value="HATPase_c"/>
    <property type="match status" value="1"/>
</dbReference>
<dbReference type="SUPFAM" id="SSF55874">
    <property type="entry name" value="ATPase domain of HSP90 chaperone/DNA topoisomerase II/histidine kinase"/>
    <property type="match status" value="1"/>
</dbReference>
<evidence type="ECO:0000313" key="29">
    <source>
        <dbReference type="Proteomes" id="UP000726105"/>
    </source>
</evidence>
<evidence type="ECO:0000313" key="28">
    <source>
        <dbReference type="Proteomes" id="UP000718281"/>
    </source>
</evidence>
<dbReference type="PRINTS" id="PR00344">
    <property type="entry name" value="BCTRLSENSOR"/>
</dbReference>
<dbReference type="GO" id="GO:0005886">
    <property type="term" value="C:plasma membrane"/>
    <property type="evidence" value="ECO:0007669"/>
    <property type="project" value="UniProtKB-SubCell"/>
</dbReference>
<keyword evidence="6" id="KW-0597">Phosphoprotein</keyword>
<comment type="cofactor">
    <cofactor evidence="3">
        <name>Mg(2+)</name>
        <dbReference type="ChEBI" id="CHEBI:18420"/>
    </cofactor>
</comment>
<evidence type="ECO:0000313" key="27">
    <source>
        <dbReference type="EMBL" id="MBL0003818.1"/>
    </source>
</evidence>
<dbReference type="PANTHER" id="PTHR44936:SF9">
    <property type="entry name" value="SENSOR PROTEIN CREC"/>
    <property type="match status" value="1"/>
</dbReference>
<gene>
    <name evidence="25" type="ORF">IPF40_15500</name>
    <name evidence="26" type="ORF">IPI13_14570</name>
    <name evidence="27" type="ORF">IPP00_07415</name>
</gene>
<dbReference type="PROSITE" id="PS50109">
    <property type="entry name" value="HIS_KIN"/>
    <property type="match status" value="1"/>
</dbReference>
<evidence type="ECO:0000256" key="3">
    <source>
        <dbReference type="ARBA" id="ARBA00001946"/>
    </source>
</evidence>
<evidence type="ECO:0000259" key="24">
    <source>
        <dbReference type="PROSITE" id="PS50885"/>
    </source>
</evidence>
<comment type="catalytic activity">
    <reaction evidence="1">
        <text>ATP + protein L-histidine = ADP + protein N-phospho-L-histidine.</text>
        <dbReference type="EC" id="2.7.13.3"/>
    </reaction>
</comment>
<dbReference type="SMART" id="SM00304">
    <property type="entry name" value="HAMP"/>
    <property type="match status" value="1"/>
</dbReference>
<feature type="transmembrane region" description="Helical" evidence="22">
    <location>
        <begin position="6"/>
        <end position="29"/>
    </location>
</feature>
<dbReference type="Gene3D" id="3.30.565.10">
    <property type="entry name" value="Histidine kinase-like ATPase, C-terminal domain"/>
    <property type="match status" value="1"/>
</dbReference>